<evidence type="ECO:0000256" key="13">
    <source>
        <dbReference type="ARBA" id="ARBA00023284"/>
    </source>
</evidence>
<keyword evidence="13 14" id="KW-0676">Redox-active center</keyword>
<evidence type="ECO:0000256" key="10">
    <source>
        <dbReference type="ARBA" id="ARBA00023136"/>
    </source>
</evidence>
<dbReference type="GO" id="GO:0009055">
    <property type="term" value="F:electron transfer activity"/>
    <property type="evidence" value="ECO:0007669"/>
    <property type="project" value="UniProtKB-UniRule"/>
</dbReference>
<dbReference type="GO" id="GO:0006457">
    <property type="term" value="P:protein folding"/>
    <property type="evidence" value="ECO:0007669"/>
    <property type="project" value="InterPro"/>
</dbReference>
<evidence type="ECO:0000256" key="6">
    <source>
        <dbReference type="ARBA" id="ARBA00022692"/>
    </source>
</evidence>
<evidence type="ECO:0000256" key="2">
    <source>
        <dbReference type="ARBA" id="ARBA00008823"/>
    </source>
</evidence>
<evidence type="ECO:0000313" key="16">
    <source>
        <dbReference type="EMBL" id="OOR93198.1"/>
    </source>
</evidence>
<dbReference type="Pfam" id="PF02600">
    <property type="entry name" value="DsbB"/>
    <property type="match status" value="1"/>
</dbReference>
<reference evidence="16 18" key="1">
    <citation type="submission" date="2017-02" db="EMBL/GenBank/DDBJ databases">
        <title>Draft genome sequence of Moraxella caviae CCUG 355 type strain.</title>
        <authorList>
            <person name="Engstrom-Jakobsson H."/>
            <person name="Salva-Serra F."/>
            <person name="Thorell K."/>
            <person name="Gonzales-Siles L."/>
            <person name="Karlsson R."/>
            <person name="Boulund F."/>
            <person name="Engstrand L."/>
            <person name="Moore E."/>
        </authorList>
    </citation>
    <scope>NUCLEOTIDE SEQUENCE [LARGE SCALE GENOMIC DNA]</scope>
    <source>
        <strain evidence="16 18">CCUG 355</strain>
    </source>
</reference>
<feature type="transmembrane region" description="Helical" evidence="15">
    <location>
        <begin position="71"/>
        <end position="91"/>
    </location>
</feature>
<dbReference type="AlphaFoldDB" id="A0A1T0AC05"/>
<evidence type="ECO:0000256" key="7">
    <source>
        <dbReference type="ARBA" id="ARBA00022982"/>
    </source>
</evidence>
<evidence type="ECO:0000256" key="5">
    <source>
        <dbReference type="ARBA" id="ARBA00022519"/>
    </source>
</evidence>
<keyword evidence="4 14" id="KW-1003">Cell membrane</keyword>
<dbReference type="RefSeq" id="WP_078275583.1">
    <property type="nucleotide sequence ID" value="NZ_CAACXO010000050.1"/>
</dbReference>
<dbReference type="InterPro" id="IPR023380">
    <property type="entry name" value="DsbB-like_sf"/>
</dbReference>
<dbReference type="GO" id="GO:0005886">
    <property type="term" value="C:plasma membrane"/>
    <property type="evidence" value="ECO:0007669"/>
    <property type="project" value="UniProtKB-SubCell"/>
</dbReference>
<proteinExistence type="inferred from homology"/>
<keyword evidence="6 14" id="KW-0812">Transmembrane</keyword>
<sequence>MKSLNFRALCALLVVICVVASAVAILYFQKHLGLAPCPLCIFQRIGVWTMGAFALLGTLINPKKAWAKITLWFGMMAGVLWGGGVAARHVWLQHLPPDQVPACGPGLNYWVETLPVMQVFQEVLKGSGECAVIDWQMFGLSIPALTLIMFLVCFALLVVGVKWLKSDV</sequence>
<dbReference type="OrthoDB" id="3711263at2"/>
<keyword evidence="10 14" id="KW-0472">Membrane</keyword>
<evidence type="ECO:0000256" key="3">
    <source>
        <dbReference type="ARBA" id="ARBA00022448"/>
    </source>
</evidence>
<dbReference type="Proteomes" id="UP000255279">
    <property type="component" value="Unassembled WGS sequence"/>
</dbReference>
<comment type="function">
    <text evidence="14">Required for disulfide bond formation in some periplasmic proteins. Acts by oxidizing the DsbA protein.</text>
</comment>
<keyword evidence="3 14" id="KW-0813">Transport</keyword>
<keyword evidence="12 14" id="KW-0143">Chaperone</keyword>
<dbReference type="SUPFAM" id="SSF158442">
    <property type="entry name" value="DsbB-like"/>
    <property type="match status" value="1"/>
</dbReference>
<evidence type="ECO:0000256" key="14">
    <source>
        <dbReference type="HAMAP-Rule" id="MF_00286"/>
    </source>
</evidence>
<evidence type="ECO:0000313" key="19">
    <source>
        <dbReference type="Proteomes" id="UP000255279"/>
    </source>
</evidence>
<dbReference type="Gene3D" id="1.20.1550.10">
    <property type="entry name" value="DsbB-like"/>
    <property type="match status" value="1"/>
</dbReference>
<dbReference type="InterPro" id="IPR050183">
    <property type="entry name" value="DsbB"/>
</dbReference>
<keyword evidence="5" id="KW-0997">Cell inner membrane</keyword>
<reference evidence="17 19" key="2">
    <citation type="submission" date="2018-06" db="EMBL/GenBank/DDBJ databases">
        <authorList>
            <consortium name="Pathogen Informatics"/>
            <person name="Doyle S."/>
        </authorList>
    </citation>
    <scope>NUCLEOTIDE SEQUENCE [LARGE SCALE GENOMIC DNA]</scope>
    <source>
        <strain evidence="17 19">NCTC10293</strain>
    </source>
</reference>
<keyword evidence="7 14" id="KW-0249">Electron transport</keyword>
<evidence type="ECO:0000256" key="15">
    <source>
        <dbReference type="SAM" id="Phobius"/>
    </source>
</evidence>
<evidence type="ECO:0000256" key="1">
    <source>
        <dbReference type="ARBA" id="ARBA00004429"/>
    </source>
</evidence>
<feature type="disulfide bond" description="Redox-active" evidence="14">
    <location>
        <begin position="37"/>
        <end position="40"/>
    </location>
</feature>
<gene>
    <name evidence="14 17" type="primary">dsbB</name>
    <name evidence="16" type="ORF">B0181_00710</name>
    <name evidence="17" type="ORF">NCTC10293_00804</name>
</gene>
<evidence type="ECO:0000256" key="8">
    <source>
        <dbReference type="ARBA" id="ARBA00022989"/>
    </source>
</evidence>
<comment type="subcellular location">
    <subcellularLocation>
        <location evidence="1">Cell inner membrane</location>
        <topology evidence="1">Multi-pass membrane protein</topology>
    </subcellularLocation>
    <subcellularLocation>
        <location evidence="14">Cell membrane</location>
        <topology evidence="14">Multi-pass membrane protein</topology>
    </subcellularLocation>
</comment>
<comment type="caution">
    <text evidence="14">Lacks conserved residue(s) required for the propagation of feature annotation.</text>
</comment>
<feature type="topological domain" description="Cytoplasmic" evidence="14">
    <location>
        <begin position="164"/>
        <end position="168"/>
    </location>
</feature>
<dbReference type="EMBL" id="UGQE01000001">
    <property type="protein sequence ID" value="STZ10469.1"/>
    <property type="molecule type" value="Genomic_DNA"/>
</dbReference>
<comment type="similarity">
    <text evidence="2 14">Belongs to the DsbB family.</text>
</comment>
<keyword evidence="18" id="KW-1185">Reference proteome</keyword>
<dbReference type="HAMAP" id="MF_00286">
    <property type="entry name" value="DsbB"/>
    <property type="match status" value="1"/>
</dbReference>
<dbReference type="InterPro" id="IPR022920">
    <property type="entry name" value="Disulphide_bond_form_DsbB"/>
</dbReference>
<dbReference type="PANTHER" id="PTHR36570">
    <property type="entry name" value="DISULFIDE BOND FORMATION PROTEIN B"/>
    <property type="match status" value="1"/>
</dbReference>
<name>A0A1T0AC05_9GAMM</name>
<keyword evidence="9 14" id="KW-0560">Oxidoreductase</keyword>
<evidence type="ECO:0000256" key="4">
    <source>
        <dbReference type="ARBA" id="ARBA00022475"/>
    </source>
</evidence>
<dbReference type="PANTHER" id="PTHR36570:SF3">
    <property type="entry name" value="DISULFIDE BOND FORMATION PROTEIN B"/>
    <property type="match status" value="1"/>
</dbReference>
<feature type="transmembrane region" description="Helical" evidence="15">
    <location>
        <begin position="40"/>
        <end position="59"/>
    </location>
</feature>
<evidence type="ECO:0000256" key="9">
    <source>
        <dbReference type="ARBA" id="ARBA00023002"/>
    </source>
</evidence>
<evidence type="ECO:0000256" key="12">
    <source>
        <dbReference type="ARBA" id="ARBA00023186"/>
    </source>
</evidence>
<keyword evidence="8 14" id="KW-1133">Transmembrane helix</keyword>
<feature type="topological domain" description="Cytoplasmic" evidence="14">
    <location>
        <begin position="1"/>
        <end position="9"/>
    </location>
</feature>
<accession>A0A1T0AC05</accession>
<dbReference type="InterPro" id="IPR003752">
    <property type="entry name" value="DiS_bond_form_DsbB/BdbC"/>
</dbReference>
<dbReference type="STRING" id="34060.B0181_00710"/>
<dbReference type="GO" id="GO:0015035">
    <property type="term" value="F:protein-disulfide reductase activity"/>
    <property type="evidence" value="ECO:0007669"/>
    <property type="project" value="UniProtKB-UniRule"/>
</dbReference>
<dbReference type="EMBL" id="MUXU01000005">
    <property type="protein sequence ID" value="OOR93198.1"/>
    <property type="molecule type" value="Genomic_DNA"/>
</dbReference>
<evidence type="ECO:0000313" key="17">
    <source>
        <dbReference type="EMBL" id="STZ10469.1"/>
    </source>
</evidence>
<dbReference type="Proteomes" id="UP000190435">
    <property type="component" value="Unassembled WGS sequence"/>
</dbReference>
<protein>
    <recommendedName>
        <fullName evidence="14">Disulfide bond formation protein B</fullName>
    </recommendedName>
    <alternativeName>
        <fullName evidence="14">Disulfide oxidoreductase</fullName>
    </alternativeName>
</protein>
<feature type="transmembrane region" description="Helical" evidence="15">
    <location>
        <begin position="142"/>
        <end position="164"/>
    </location>
</feature>
<feature type="topological domain" description="Periplasmic" evidence="14">
    <location>
        <begin position="28"/>
        <end position="45"/>
    </location>
</feature>
<evidence type="ECO:0000256" key="11">
    <source>
        <dbReference type="ARBA" id="ARBA00023157"/>
    </source>
</evidence>
<organism evidence="16 18">
    <name type="scientific">Moraxella caviae</name>
    <dbReference type="NCBI Taxonomy" id="34060"/>
    <lineage>
        <taxon>Bacteria</taxon>
        <taxon>Pseudomonadati</taxon>
        <taxon>Pseudomonadota</taxon>
        <taxon>Gammaproteobacteria</taxon>
        <taxon>Moraxellales</taxon>
        <taxon>Moraxellaceae</taxon>
        <taxon>Moraxella</taxon>
    </lineage>
</organism>
<evidence type="ECO:0000313" key="18">
    <source>
        <dbReference type="Proteomes" id="UP000190435"/>
    </source>
</evidence>
<keyword evidence="11 14" id="KW-1015">Disulfide bond</keyword>